<dbReference type="EMBL" id="GBXM01041370">
    <property type="protein sequence ID" value="JAH67207.1"/>
    <property type="molecule type" value="Transcribed_RNA"/>
</dbReference>
<name>A0A0E9UN25_ANGAN</name>
<evidence type="ECO:0000313" key="1">
    <source>
        <dbReference type="EMBL" id="JAH67207.1"/>
    </source>
</evidence>
<proteinExistence type="predicted"/>
<organism evidence="1">
    <name type="scientific">Anguilla anguilla</name>
    <name type="common">European freshwater eel</name>
    <name type="synonym">Muraena anguilla</name>
    <dbReference type="NCBI Taxonomy" id="7936"/>
    <lineage>
        <taxon>Eukaryota</taxon>
        <taxon>Metazoa</taxon>
        <taxon>Chordata</taxon>
        <taxon>Craniata</taxon>
        <taxon>Vertebrata</taxon>
        <taxon>Euteleostomi</taxon>
        <taxon>Actinopterygii</taxon>
        <taxon>Neopterygii</taxon>
        <taxon>Teleostei</taxon>
        <taxon>Anguilliformes</taxon>
        <taxon>Anguillidae</taxon>
        <taxon>Anguilla</taxon>
    </lineage>
</organism>
<protein>
    <submittedName>
        <fullName evidence="1">Uncharacterized protein</fullName>
    </submittedName>
</protein>
<reference evidence="1" key="1">
    <citation type="submission" date="2014-11" db="EMBL/GenBank/DDBJ databases">
        <authorList>
            <person name="Amaro Gonzalez C."/>
        </authorList>
    </citation>
    <scope>NUCLEOTIDE SEQUENCE</scope>
</reference>
<accession>A0A0E9UN25</accession>
<sequence length="76" mass="8571">MLSYPLFQSDAISMSLRIHPGANLALFRIDDAMTFFCFVSPPVFLELRLKEGALQKLRCPLVEGSGMYTETGERSR</sequence>
<dbReference type="AlphaFoldDB" id="A0A0E9UN25"/>
<reference evidence="1" key="2">
    <citation type="journal article" date="2015" name="Fish Shellfish Immunol.">
        <title>Early steps in the European eel (Anguilla anguilla)-Vibrio vulnificus interaction in the gills: Role of the RtxA13 toxin.</title>
        <authorList>
            <person name="Callol A."/>
            <person name="Pajuelo D."/>
            <person name="Ebbesson L."/>
            <person name="Teles M."/>
            <person name="MacKenzie S."/>
            <person name="Amaro C."/>
        </authorList>
    </citation>
    <scope>NUCLEOTIDE SEQUENCE</scope>
</reference>